<protein>
    <submittedName>
        <fullName evidence="3">Uncharacterized protein</fullName>
    </submittedName>
</protein>
<evidence type="ECO:0000256" key="1">
    <source>
        <dbReference type="SAM" id="MobiDB-lite"/>
    </source>
</evidence>
<organism evidence="3">
    <name type="scientific">Chromera velia CCMP2878</name>
    <dbReference type="NCBI Taxonomy" id="1169474"/>
    <lineage>
        <taxon>Eukaryota</taxon>
        <taxon>Sar</taxon>
        <taxon>Alveolata</taxon>
        <taxon>Colpodellida</taxon>
        <taxon>Chromeraceae</taxon>
        <taxon>Chromera</taxon>
    </lineage>
</organism>
<feature type="compositionally biased region" description="Basic and acidic residues" evidence="1">
    <location>
        <begin position="217"/>
        <end position="233"/>
    </location>
</feature>
<feature type="transmembrane region" description="Helical" evidence="2">
    <location>
        <begin position="307"/>
        <end position="334"/>
    </location>
</feature>
<name>A0A0G4F8Y8_9ALVE</name>
<gene>
    <name evidence="3" type="ORF">Cvel_15633</name>
</gene>
<feature type="region of interest" description="Disordered" evidence="1">
    <location>
        <begin position="217"/>
        <end position="280"/>
    </location>
</feature>
<reference evidence="3" key="1">
    <citation type="submission" date="2014-11" db="EMBL/GenBank/DDBJ databases">
        <authorList>
            <person name="Otto D Thomas"/>
            <person name="Naeem Raeece"/>
        </authorList>
    </citation>
    <scope>NUCLEOTIDE SEQUENCE</scope>
</reference>
<dbReference type="PhylomeDB" id="A0A0G4F8Y8"/>
<evidence type="ECO:0000313" key="3">
    <source>
        <dbReference type="EMBL" id="CEM08678.1"/>
    </source>
</evidence>
<proteinExistence type="predicted"/>
<feature type="compositionally biased region" description="Basic and acidic residues" evidence="1">
    <location>
        <begin position="1"/>
        <end position="19"/>
    </location>
</feature>
<keyword evidence="2" id="KW-0812">Transmembrane</keyword>
<sequence length="636" mass="72292">MTETHKAYVVPEHEIERMPPDLPKQVQSMVEGCEQEAPAQREEEAESRDQAEGGEVQAAGGGDNSDDKDSLFGENHLAPDSLTGGQLGEERRNREAEQEETRDNGERSSGGPPGFDLGERPPAQNVFFFAPTHDCFYLGPDPEHPLTVPDDFKQGSTQTPALPEEVVKGDFDVACRDEWLKNIVGKGVLGRVVDRKEVNSVMRMGWRLTWKEKEAQQAEKEKEENRQEEEKAAQSRQTMGKGDRLQYDREGEQPQKYNGRKGRIKRTGDENEGRQRQGINRKPKARYFGKGFMDKRAVDTYVGIPSVWAILIFAIFSLTFSLNLFTGNISGAFFTALDRNEKRAAAIIPDWLPEIPDTNLYDDINDEDYAELRRAALAIKPGELRLIEKGLYRMPCSGNIFDKSLAEMQGQAGYKRVETGVAIKVGESGQLADSIQINWIDDVFEGRKGKKEMEGEIEFLKIKFDWGHLRELLPPQSSIKYAGMDFMFSHSTAEISQDSYCRGVNTDAIWRVLGEKRKGGEVRAAKLEPATEKEKEGRLEPLMRSINGVLHWMVRMRPNRRVWADVLSCHSTWPCRRIVQAGIRVMKMLKKKKEPLHMRALNRLKRMMLAIMPDFAYSRKTYSGRLGWLIFLVEEG</sequence>
<feature type="compositionally biased region" description="Basic and acidic residues" evidence="1">
    <location>
        <begin position="39"/>
        <end position="51"/>
    </location>
</feature>
<dbReference type="VEuPathDB" id="CryptoDB:Cvel_15633"/>
<keyword evidence="2" id="KW-1133">Transmembrane helix</keyword>
<dbReference type="AlphaFoldDB" id="A0A0G4F8Y8"/>
<evidence type="ECO:0000256" key="2">
    <source>
        <dbReference type="SAM" id="Phobius"/>
    </source>
</evidence>
<keyword evidence="2" id="KW-0472">Membrane</keyword>
<dbReference type="EMBL" id="CDMZ01000182">
    <property type="protein sequence ID" value="CEM08678.1"/>
    <property type="molecule type" value="Genomic_DNA"/>
</dbReference>
<accession>A0A0G4F8Y8</accession>
<feature type="region of interest" description="Disordered" evidence="1">
    <location>
        <begin position="1"/>
        <end position="122"/>
    </location>
</feature>
<feature type="compositionally biased region" description="Basic and acidic residues" evidence="1">
    <location>
        <begin position="88"/>
        <end position="106"/>
    </location>
</feature>
<feature type="compositionally biased region" description="Basic and acidic residues" evidence="1">
    <location>
        <begin position="266"/>
        <end position="275"/>
    </location>
</feature>
<feature type="compositionally biased region" description="Basic and acidic residues" evidence="1">
    <location>
        <begin position="241"/>
        <end position="253"/>
    </location>
</feature>